<proteinExistence type="predicted"/>
<dbReference type="RefSeq" id="WP_012480052.1">
    <property type="nucleotide sequence ID" value="NC_010943.1"/>
</dbReference>
<dbReference type="eggNOG" id="ENOG50339EI">
    <property type="taxonomic scope" value="Bacteria"/>
</dbReference>
<gene>
    <name evidence="1" type="ordered locus">Smlt2190</name>
</gene>
<reference evidence="1 2" key="1">
    <citation type="journal article" date="2008" name="Genome Biol.">
        <title>The complete genome, comparative and functional analysis of Stenotrophomonas maltophilia reveals an organism heavily shielded by drug resistance determinants.</title>
        <authorList>
            <person name="Crossman L.C."/>
            <person name="Gould V.C."/>
            <person name="Dow J.M."/>
            <person name="Vernikos G.S."/>
            <person name="Okazaki A."/>
            <person name="Sebaihia M."/>
            <person name="Saunders D."/>
            <person name="Arrowsmith C."/>
            <person name="Carver T."/>
            <person name="Peters N."/>
            <person name="Adlem E."/>
            <person name="Kerhornou A."/>
            <person name="Lord A."/>
            <person name="Murphy L."/>
            <person name="Seeger K."/>
            <person name="Squares R."/>
            <person name="Rutter S."/>
            <person name="Quail M.A."/>
            <person name="Rajandream M.A."/>
            <person name="Harris D."/>
            <person name="Churcher C."/>
            <person name="Bentley S.D."/>
            <person name="Parkhill J."/>
            <person name="Thomson N.R."/>
            <person name="Avison M.B."/>
        </authorList>
    </citation>
    <scope>NUCLEOTIDE SEQUENCE [LARGE SCALE GENOMIC DNA]</scope>
    <source>
        <strain evidence="1 2">K279a</strain>
    </source>
</reference>
<dbReference type="EnsemblBacteria" id="CAQ45688">
    <property type="protein sequence ID" value="CAQ45688"/>
    <property type="gene ID" value="Smlt2190"/>
</dbReference>
<protein>
    <submittedName>
        <fullName evidence="1">Conserved hypothetical exported protein</fullName>
    </submittedName>
</protein>
<keyword evidence="2" id="KW-1185">Reference proteome</keyword>
<evidence type="ECO:0000313" key="2">
    <source>
        <dbReference type="Proteomes" id="UP000008840"/>
    </source>
</evidence>
<evidence type="ECO:0000313" key="1">
    <source>
        <dbReference type="EMBL" id="CAQ45688.1"/>
    </source>
</evidence>
<accession>B2FPP5</accession>
<dbReference type="PATRIC" id="fig|522373.3.peg.2082"/>
<dbReference type="EMBL" id="AM743169">
    <property type="protein sequence ID" value="CAQ45688.1"/>
    <property type="molecule type" value="Genomic_DNA"/>
</dbReference>
<dbReference type="AlphaFoldDB" id="B2FPP5"/>
<sequence>MIARAMGMMGMMGVIGIMLASSGCTMEWVKMDAGARSFGPAHSSCRAQADDHWPVRNEVATRTVYEDRKVPCRLDEVCAIDGKYNMVPMPKEESYIVDVNASDRSSEFNACMAGAGWQQQLIWFNRR</sequence>
<dbReference type="PROSITE" id="PS51257">
    <property type="entry name" value="PROKAR_LIPOPROTEIN"/>
    <property type="match status" value="1"/>
</dbReference>
<dbReference type="HOGENOM" id="CLU_136256_0_0_6"/>
<dbReference type="Proteomes" id="UP000008840">
    <property type="component" value="Chromosome"/>
</dbReference>
<dbReference type="KEGG" id="sml:Smlt2190"/>
<name>B2FPP5_STRMK</name>
<organism evidence="1 2">
    <name type="scientific">Stenotrophomonas maltophilia (strain K279a)</name>
    <dbReference type="NCBI Taxonomy" id="522373"/>
    <lineage>
        <taxon>Bacteria</taxon>
        <taxon>Pseudomonadati</taxon>
        <taxon>Pseudomonadota</taxon>
        <taxon>Gammaproteobacteria</taxon>
        <taxon>Lysobacterales</taxon>
        <taxon>Lysobacteraceae</taxon>
        <taxon>Stenotrophomonas</taxon>
        <taxon>Stenotrophomonas maltophilia group</taxon>
    </lineage>
</organism>